<dbReference type="Ensembl" id="ENSCANT00000010358.1">
    <property type="protein sequence ID" value="ENSCANP00000002512.1"/>
    <property type="gene ID" value="ENSCANG00000009327.1"/>
</dbReference>
<name>A0A2K5HDT5_COLAP</name>
<dbReference type="OMA" id="DWRVKRC"/>
<reference evidence="1" key="1">
    <citation type="submission" date="2025-08" db="UniProtKB">
        <authorList>
            <consortium name="Ensembl"/>
        </authorList>
    </citation>
    <scope>IDENTIFICATION</scope>
</reference>
<organism evidence="1 2">
    <name type="scientific">Colobus angolensis palliatus</name>
    <name type="common">Peters' Angolan colobus</name>
    <dbReference type="NCBI Taxonomy" id="336983"/>
    <lineage>
        <taxon>Eukaryota</taxon>
        <taxon>Metazoa</taxon>
        <taxon>Chordata</taxon>
        <taxon>Craniata</taxon>
        <taxon>Vertebrata</taxon>
        <taxon>Euteleostomi</taxon>
        <taxon>Mammalia</taxon>
        <taxon>Eutheria</taxon>
        <taxon>Euarchontoglires</taxon>
        <taxon>Primates</taxon>
        <taxon>Haplorrhini</taxon>
        <taxon>Catarrhini</taxon>
        <taxon>Cercopithecidae</taxon>
        <taxon>Colobinae</taxon>
        <taxon>Colobus</taxon>
    </lineage>
</organism>
<sequence>PTRRLQGPGLDLGLHCILSSGLAGSWGGGRRGVGVNPSLFKFQLGLLWESSWLVLGPNLATLFIGSQSWDWRVKRCRQ</sequence>
<dbReference type="Proteomes" id="UP000233080">
    <property type="component" value="Unassembled WGS sequence"/>
</dbReference>
<accession>A0A2K5HDT5</accession>
<evidence type="ECO:0000313" key="2">
    <source>
        <dbReference type="Proteomes" id="UP000233080"/>
    </source>
</evidence>
<protein>
    <submittedName>
        <fullName evidence="1">Uncharacterized protein</fullName>
    </submittedName>
</protein>
<dbReference type="AlphaFoldDB" id="A0A2K5HDT5"/>
<evidence type="ECO:0000313" key="1">
    <source>
        <dbReference type="Ensembl" id="ENSCANP00000002512.1"/>
    </source>
</evidence>
<keyword evidence="2" id="KW-1185">Reference proteome</keyword>
<reference evidence="1" key="2">
    <citation type="submission" date="2025-09" db="UniProtKB">
        <authorList>
            <consortium name="Ensembl"/>
        </authorList>
    </citation>
    <scope>IDENTIFICATION</scope>
</reference>
<proteinExistence type="predicted"/>